<dbReference type="Proteomes" id="UP001595923">
    <property type="component" value="Unassembled WGS sequence"/>
</dbReference>
<keyword evidence="3" id="KW-0378">Hydrolase</keyword>
<evidence type="ECO:0000256" key="4">
    <source>
        <dbReference type="ARBA" id="ARBA00022842"/>
    </source>
</evidence>
<dbReference type="EMBL" id="JBHSFQ010000008">
    <property type="protein sequence ID" value="MFC4562436.1"/>
    <property type="molecule type" value="Genomic_DNA"/>
</dbReference>
<comment type="cofactor">
    <cofactor evidence="1">
        <name>Mg(2+)</name>
        <dbReference type="ChEBI" id="CHEBI:18420"/>
    </cofactor>
</comment>
<dbReference type="Pfam" id="PF04794">
    <property type="entry name" value="YdjC"/>
    <property type="match status" value="1"/>
</dbReference>
<protein>
    <submittedName>
        <fullName evidence="7">ChbG/HpnK family deacetylase</fullName>
    </submittedName>
</protein>
<dbReference type="SUPFAM" id="SSF88713">
    <property type="entry name" value="Glycoside hydrolase/deacetylase"/>
    <property type="match status" value="1"/>
</dbReference>
<organism evidence="7 8">
    <name type="scientific">Nocardiopsis mangrovi</name>
    <dbReference type="NCBI Taxonomy" id="1179818"/>
    <lineage>
        <taxon>Bacteria</taxon>
        <taxon>Bacillati</taxon>
        <taxon>Actinomycetota</taxon>
        <taxon>Actinomycetes</taxon>
        <taxon>Streptosporangiales</taxon>
        <taxon>Nocardiopsidaceae</taxon>
        <taxon>Nocardiopsis</taxon>
    </lineage>
</organism>
<sequence>MDARDAPEPAPAMPVAASSELLGHPPDARVLIVNADDLGMNHAINAAVIDSIENGIAGSCSVMVPCPGADHALRLLRERPRIAFGIHLTLVCETAGARWGPRAAAGTVSSLLAPDGTLFTPAQAPLLLARARPDHVEREFRAQIDAVADAGLAPTHLDFHCLADGGRTDILDLAVALADEYGLAVRVWLDPARQRLRSRGRPVVDHPFVDSFSLAPDAKEAEYARLLRGLAPGLSEWAVHPGPADPAHAVDGGRGVRRRDHAFLTSPQARDLLVEEEITVIDYRPLQQAWRRAAGR</sequence>
<dbReference type="InterPro" id="IPR006879">
    <property type="entry name" value="YdjC-like"/>
</dbReference>
<dbReference type="PANTHER" id="PTHR31609:SF1">
    <property type="entry name" value="CARBOHYDRATE DEACETYLASE"/>
    <property type="match status" value="1"/>
</dbReference>
<accession>A0ABV9DUL2</accession>
<evidence type="ECO:0000313" key="7">
    <source>
        <dbReference type="EMBL" id="MFC4562436.1"/>
    </source>
</evidence>
<dbReference type="Gene3D" id="3.20.20.370">
    <property type="entry name" value="Glycoside hydrolase/deacetylase"/>
    <property type="match status" value="1"/>
</dbReference>
<evidence type="ECO:0000256" key="5">
    <source>
        <dbReference type="ARBA" id="ARBA00023277"/>
    </source>
</evidence>
<evidence type="ECO:0000313" key="8">
    <source>
        <dbReference type="Proteomes" id="UP001595923"/>
    </source>
</evidence>
<reference evidence="8" key="1">
    <citation type="journal article" date="2019" name="Int. J. Syst. Evol. Microbiol.">
        <title>The Global Catalogue of Microorganisms (GCM) 10K type strain sequencing project: providing services to taxonomists for standard genome sequencing and annotation.</title>
        <authorList>
            <consortium name="The Broad Institute Genomics Platform"/>
            <consortium name="The Broad Institute Genome Sequencing Center for Infectious Disease"/>
            <person name="Wu L."/>
            <person name="Ma J."/>
        </authorList>
    </citation>
    <scope>NUCLEOTIDE SEQUENCE [LARGE SCALE GENOMIC DNA]</scope>
    <source>
        <strain evidence="8">XZYJ18</strain>
    </source>
</reference>
<feature type="region of interest" description="Disordered" evidence="6">
    <location>
        <begin position="1"/>
        <end position="20"/>
    </location>
</feature>
<comment type="caution">
    <text evidence="7">The sequence shown here is derived from an EMBL/GenBank/DDBJ whole genome shotgun (WGS) entry which is preliminary data.</text>
</comment>
<dbReference type="PANTHER" id="PTHR31609">
    <property type="entry name" value="YDJC DEACETYLASE FAMILY MEMBER"/>
    <property type="match status" value="1"/>
</dbReference>
<name>A0ABV9DUL2_9ACTN</name>
<keyword evidence="4" id="KW-0460">Magnesium</keyword>
<proteinExistence type="predicted"/>
<evidence type="ECO:0000256" key="6">
    <source>
        <dbReference type="SAM" id="MobiDB-lite"/>
    </source>
</evidence>
<evidence type="ECO:0000256" key="2">
    <source>
        <dbReference type="ARBA" id="ARBA00022723"/>
    </source>
</evidence>
<gene>
    <name evidence="7" type="ORF">ACFO4E_11285</name>
</gene>
<keyword evidence="5" id="KW-0119">Carbohydrate metabolism</keyword>
<evidence type="ECO:0000256" key="1">
    <source>
        <dbReference type="ARBA" id="ARBA00001946"/>
    </source>
</evidence>
<keyword evidence="2" id="KW-0479">Metal-binding</keyword>
<dbReference type="InterPro" id="IPR011330">
    <property type="entry name" value="Glyco_hydro/deAcase_b/a-brl"/>
</dbReference>
<keyword evidence="8" id="KW-1185">Reference proteome</keyword>
<dbReference type="RefSeq" id="WP_378573656.1">
    <property type="nucleotide sequence ID" value="NZ_JBHSFQ010000008.1"/>
</dbReference>
<evidence type="ECO:0000256" key="3">
    <source>
        <dbReference type="ARBA" id="ARBA00022801"/>
    </source>
</evidence>